<comment type="caution">
    <text evidence="1">The sequence shown here is derived from an EMBL/GenBank/DDBJ whole genome shotgun (WGS) entry which is preliminary data.</text>
</comment>
<keyword evidence="2" id="KW-1185">Reference proteome</keyword>
<dbReference type="AlphaFoldDB" id="A0AA37M3P2"/>
<dbReference type="RefSeq" id="WP_099901645.1">
    <property type="nucleotide sequence ID" value="NZ_BPQJ01000006.1"/>
</dbReference>
<gene>
    <name evidence="1" type="ORF">MPEAHAMD_1740</name>
</gene>
<dbReference type="Proteomes" id="UP001055286">
    <property type="component" value="Unassembled WGS sequence"/>
</dbReference>
<evidence type="ECO:0000313" key="2">
    <source>
        <dbReference type="Proteomes" id="UP001055286"/>
    </source>
</evidence>
<protein>
    <submittedName>
        <fullName evidence="1">Uncharacterized protein</fullName>
    </submittedName>
</protein>
<reference evidence="1" key="2">
    <citation type="submission" date="2021-08" db="EMBL/GenBank/DDBJ databases">
        <authorList>
            <person name="Tani A."/>
            <person name="Ola A."/>
            <person name="Ogura Y."/>
            <person name="Katsura K."/>
            <person name="Hayashi T."/>
        </authorList>
    </citation>
    <scope>NUCLEOTIDE SEQUENCE</scope>
    <source>
        <strain evidence="1">JCM 32048</strain>
    </source>
</reference>
<accession>A0AA37M3P2</accession>
<evidence type="ECO:0000313" key="1">
    <source>
        <dbReference type="EMBL" id="GJD61597.1"/>
    </source>
</evidence>
<sequence length="81" mass="8853">MRFRDISAALQAAHDGNGIVFARSLLVADALRRRRLTRLVRRAEIRPSSKIQVARWSDQADAVAPAMAAWLVAAAGTTLAR</sequence>
<dbReference type="SUPFAM" id="SSF53850">
    <property type="entry name" value="Periplasmic binding protein-like II"/>
    <property type="match status" value="1"/>
</dbReference>
<reference evidence="1" key="1">
    <citation type="journal article" date="2016" name="Front. Microbiol.">
        <title>Genome Sequence of the Piezophilic, Mesophilic Sulfate-Reducing Bacterium Desulfovibrio indicus J2T.</title>
        <authorList>
            <person name="Cao J."/>
            <person name="Maignien L."/>
            <person name="Shao Z."/>
            <person name="Alain K."/>
            <person name="Jebbar M."/>
        </authorList>
    </citation>
    <scope>NUCLEOTIDE SEQUENCE</scope>
    <source>
        <strain evidence="1">JCM 32048</strain>
    </source>
</reference>
<organism evidence="1 2">
    <name type="scientific">Methylobacterium frigidaeris</name>
    <dbReference type="NCBI Taxonomy" id="2038277"/>
    <lineage>
        <taxon>Bacteria</taxon>
        <taxon>Pseudomonadati</taxon>
        <taxon>Pseudomonadota</taxon>
        <taxon>Alphaproteobacteria</taxon>
        <taxon>Hyphomicrobiales</taxon>
        <taxon>Methylobacteriaceae</taxon>
        <taxon>Methylobacterium</taxon>
    </lineage>
</organism>
<dbReference type="Gene3D" id="3.40.190.10">
    <property type="entry name" value="Periplasmic binding protein-like II"/>
    <property type="match status" value="1"/>
</dbReference>
<proteinExistence type="predicted"/>
<name>A0AA37M3P2_9HYPH</name>
<dbReference type="EMBL" id="BPQJ01000006">
    <property type="protein sequence ID" value="GJD61597.1"/>
    <property type="molecule type" value="Genomic_DNA"/>
</dbReference>